<dbReference type="InterPro" id="IPR036075">
    <property type="entry name" value="ARMT-1-like_metal-bd_sf"/>
</dbReference>
<comment type="cofactor">
    <cofactor evidence="7">
        <name>Mn(2+)</name>
        <dbReference type="ChEBI" id="CHEBI:29035"/>
    </cofactor>
    <cofactor evidence="7">
        <name>Ni(2+)</name>
        <dbReference type="ChEBI" id="CHEBI:49786"/>
    </cofactor>
</comment>
<evidence type="ECO:0000256" key="8">
    <source>
        <dbReference type="SAM" id="MobiDB-lite"/>
    </source>
</evidence>
<dbReference type="GO" id="GO:0046872">
    <property type="term" value="F:metal ion binding"/>
    <property type="evidence" value="ECO:0007669"/>
    <property type="project" value="UniProtKB-UniRule"/>
</dbReference>
<feature type="compositionally biased region" description="Low complexity" evidence="8">
    <location>
        <begin position="280"/>
        <end position="289"/>
    </location>
</feature>
<dbReference type="InterPro" id="IPR002791">
    <property type="entry name" value="ARMT1-like_metal-bd"/>
</dbReference>
<dbReference type="Gene3D" id="3.40.50.10880">
    <property type="entry name" value="Uncharacterised protein PF01937, DUF89, domain 3"/>
    <property type="match status" value="1"/>
</dbReference>
<keyword evidence="4 7" id="KW-0378">Hydrolase</keyword>
<organism evidence="10 11">
    <name type="scientific">Edaphochlamys debaryana</name>
    <dbReference type="NCBI Taxonomy" id="47281"/>
    <lineage>
        <taxon>Eukaryota</taxon>
        <taxon>Viridiplantae</taxon>
        <taxon>Chlorophyta</taxon>
        <taxon>core chlorophytes</taxon>
        <taxon>Chlorophyceae</taxon>
        <taxon>CS clade</taxon>
        <taxon>Chlamydomonadales</taxon>
        <taxon>Chlamydomonadales incertae sedis</taxon>
        <taxon>Edaphochlamys</taxon>
    </lineage>
</organism>
<evidence type="ECO:0000256" key="1">
    <source>
        <dbReference type="ARBA" id="ARBA00001326"/>
    </source>
</evidence>
<sequence length="535" mass="54300">MSAASPALAGSMAGRLLLADAAGLPPPPFPSLVGSEPGSFAEATITARLPAILASMLSDIRADAAERGWTSGPEAAQVEAALAELAALRQSLLEDAPLPQLTCAPDSPAQTVELLAAANAAVALAAARQAAGQQAQPGGGAAAARPSWLGLPWLLVECYMYAAIHAALQRQPLLAAYDPFGRQKAAGWAKSAAAAADVAAEAEALLAALHASSSATTPSASSTSAAPSAQETSGPQRARPQHEAAARAAALGGVLCALWGNKADLSLLVSADGLSAEDLAGPSGAQASGPSGGGEAEGGPARVIVDDSAAVWGRMAHLRAGTAGPSGLGPGGARVDLVLDNSGLELFADLCLADLLLEAGVASHVVLHGKAIPWFVSDTLAGDLGALLDSCEAQEAPGKVPPGAWEPVRRLAARWRGHLAAGRWSWRAHAFWTTPAPFAWMAHVAPDLYDGLSGSALVILKGDLNYRKLTHDCRWPHTTPFAESLQGFRPAPLVALRTLKADVVAGLAPGQSAALSAADPHWLVNGRWGMVQAAL</sequence>
<comment type="similarity">
    <text evidence="2 7">Belongs to the damage-control phosphatase family. Sugar phosphate phosphatase III subfamily.</text>
</comment>
<keyword evidence="11" id="KW-1185">Reference proteome</keyword>
<proteinExistence type="inferred from homology"/>
<dbReference type="GO" id="GO:0005634">
    <property type="term" value="C:nucleus"/>
    <property type="evidence" value="ECO:0007669"/>
    <property type="project" value="TreeGrafter"/>
</dbReference>
<comment type="function">
    <text evidence="7">Metal-dependent phosphatase that shows phosphatase activity against several substrates, including fructose-1-phosphate and fructose-6-phosphate. Its preference for fructose-1-phosphate, a strong glycating agent that causes DNA damage rather than a canonical yeast metabolite, suggests a damage-control function in hexose phosphate metabolism.</text>
</comment>
<keyword evidence="5 7" id="KW-0464">Manganese</keyword>
<dbReference type="SUPFAM" id="SSF111321">
    <property type="entry name" value="AF1104-like"/>
    <property type="match status" value="1"/>
</dbReference>
<dbReference type="EC" id="3.1.3.-" evidence="7"/>
<evidence type="ECO:0000256" key="2">
    <source>
        <dbReference type="ARBA" id="ARBA00009519"/>
    </source>
</evidence>
<evidence type="ECO:0000256" key="5">
    <source>
        <dbReference type="ARBA" id="ARBA00023211"/>
    </source>
</evidence>
<accession>A0A835XW35</accession>
<dbReference type="InterPro" id="IPR039763">
    <property type="entry name" value="ARMT1"/>
</dbReference>
<comment type="caution">
    <text evidence="10">The sequence shown here is derived from an EMBL/GenBank/DDBJ whole genome shotgun (WGS) entry which is preliminary data.</text>
</comment>
<evidence type="ECO:0000313" key="10">
    <source>
        <dbReference type="EMBL" id="KAG2491266.1"/>
    </source>
</evidence>
<feature type="compositionally biased region" description="Low complexity" evidence="8">
    <location>
        <begin position="215"/>
        <end position="233"/>
    </location>
</feature>
<feature type="region of interest" description="Disordered" evidence="8">
    <location>
        <begin position="280"/>
        <end position="299"/>
    </location>
</feature>
<evidence type="ECO:0000256" key="6">
    <source>
        <dbReference type="ARBA" id="ARBA00048809"/>
    </source>
</evidence>
<feature type="region of interest" description="Disordered" evidence="8">
    <location>
        <begin position="215"/>
        <end position="244"/>
    </location>
</feature>
<feature type="domain" description="Damage-control phosphatase ARMT1-like metal-binding" evidence="9">
    <location>
        <begin position="44"/>
        <end position="513"/>
    </location>
</feature>
<evidence type="ECO:0000256" key="7">
    <source>
        <dbReference type="RuleBase" id="RU367030"/>
    </source>
</evidence>
<gene>
    <name evidence="10" type="ORF">HYH03_010471</name>
</gene>
<evidence type="ECO:0000256" key="4">
    <source>
        <dbReference type="ARBA" id="ARBA00022801"/>
    </source>
</evidence>
<dbReference type="AlphaFoldDB" id="A0A835XW35"/>
<keyword evidence="3 7" id="KW-0479">Metal-binding</keyword>
<dbReference type="Proteomes" id="UP000612055">
    <property type="component" value="Unassembled WGS sequence"/>
</dbReference>
<name>A0A835XW35_9CHLO</name>
<dbReference type="PANTHER" id="PTHR12260">
    <property type="entry name" value="DAMAGE-CONTROL PHOSPHATASE ARMT1"/>
    <property type="match status" value="1"/>
</dbReference>
<dbReference type="Gene3D" id="1.20.930.60">
    <property type="match status" value="1"/>
</dbReference>
<reference evidence="10" key="1">
    <citation type="journal article" date="2020" name="bioRxiv">
        <title>Comparative genomics of Chlamydomonas.</title>
        <authorList>
            <person name="Craig R.J."/>
            <person name="Hasan A.R."/>
            <person name="Ness R.W."/>
            <person name="Keightley P.D."/>
        </authorList>
    </citation>
    <scope>NUCLEOTIDE SEQUENCE</scope>
    <source>
        <strain evidence="10">CCAP 11/70</strain>
    </source>
</reference>
<comment type="catalytic activity">
    <reaction evidence="6 7">
        <text>beta-D-fructose 6-phosphate = dihydroxyacetone + D-glyceraldehyde 3-phosphate</text>
        <dbReference type="Rhea" id="RHEA:28002"/>
        <dbReference type="ChEBI" id="CHEBI:16016"/>
        <dbReference type="ChEBI" id="CHEBI:57634"/>
        <dbReference type="ChEBI" id="CHEBI:59776"/>
    </reaction>
</comment>
<protein>
    <recommendedName>
        <fullName evidence="7">Sugar phosphate phosphatase</fullName>
        <ecNumber evidence="7">3.1.3.-</ecNumber>
    </recommendedName>
</protein>
<dbReference type="OrthoDB" id="541375at2759"/>
<dbReference type="EMBL" id="JAEHOE010000055">
    <property type="protein sequence ID" value="KAG2491266.1"/>
    <property type="molecule type" value="Genomic_DNA"/>
</dbReference>
<dbReference type="GO" id="GO:0006974">
    <property type="term" value="P:DNA damage response"/>
    <property type="evidence" value="ECO:0007669"/>
    <property type="project" value="TreeGrafter"/>
</dbReference>
<evidence type="ECO:0000256" key="3">
    <source>
        <dbReference type="ARBA" id="ARBA00022723"/>
    </source>
</evidence>
<comment type="domain">
    <text evidence="7">Subfamily III proteins have a conserved RTxK motif about 40-50 residues from the C-terminus; the threonine may be replaced by serine or cysteine.</text>
</comment>
<dbReference type="PANTHER" id="PTHR12260:SF6">
    <property type="entry name" value="DAMAGE-CONTROL PHOSPHATASE ARMT1"/>
    <property type="match status" value="1"/>
</dbReference>
<dbReference type="Pfam" id="PF01937">
    <property type="entry name" value="ARMT1-like_dom"/>
    <property type="match status" value="1"/>
</dbReference>
<evidence type="ECO:0000259" key="9">
    <source>
        <dbReference type="Pfam" id="PF01937"/>
    </source>
</evidence>
<evidence type="ECO:0000313" key="11">
    <source>
        <dbReference type="Proteomes" id="UP000612055"/>
    </source>
</evidence>
<comment type="catalytic activity">
    <reaction evidence="1 7">
        <text>beta-D-fructose 1-phosphate + H2O = D-fructose + phosphate</text>
        <dbReference type="Rhea" id="RHEA:35603"/>
        <dbReference type="ChEBI" id="CHEBI:15377"/>
        <dbReference type="ChEBI" id="CHEBI:37721"/>
        <dbReference type="ChEBI" id="CHEBI:43474"/>
        <dbReference type="ChEBI" id="CHEBI:138881"/>
    </reaction>
</comment>
<dbReference type="GO" id="GO:0016791">
    <property type="term" value="F:phosphatase activity"/>
    <property type="evidence" value="ECO:0007669"/>
    <property type="project" value="TreeGrafter"/>
</dbReference>